<evidence type="ECO:0000313" key="1">
    <source>
        <dbReference type="EMBL" id="UXX84677.1"/>
    </source>
</evidence>
<dbReference type="Gene3D" id="2.40.50.870">
    <property type="entry name" value="Protein of unknown function (DUF3299)"/>
    <property type="match status" value="1"/>
</dbReference>
<dbReference type="EMBL" id="CP106738">
    <property type="protein sequence ID" value="UXX84677.1"/>
    <property type="molecule type" value="Genomic_DNA"/>
</dbReference>
<evidence type="ECO:0000313" key="2">
    <source>
        <dbReference type="Proteomes" id="UP001064087"/>
    </source>
</evidence>
<gene>
    <name evidence="1" type="ORF">N7U68_08600</name>
</gene>
<accession>A0ABY6DEV2</accession>
<proteinExistence type="predicted"/>
<reference evidence="1" key="1">
    <citation type="submission" date="2022-10" db="EMBL/GenBank/DDBJ databases">
        <title>Roseovarius pelagicus sp. nov., isolated from Arctic seawater.</title>
        <authorList>
            <person name="Hong Y.W."/>
            <person name="Hwang C.Y."/>
        </authorList>
    </citation>
    <scope>NUCLEOTIDE SEQUENCE</scope>
    <source>
        <strain evidence="1">HL-MP18</strain>
    </source>
</reference>
<sequence>MVSAMPSRREVLLGLSMLTVAGRSVAETVIELAWRDLLPEDDHSLPGNLQGIVRHDESSMASRQPMSTGIRTDWNGQIVRLAGFIVPIDHRGTGVTAFILVPYVGACVHVPPPPSNQLVFVTTEVPYESSGMFEAVAVTGMFGTASTSTQLADIGYVLSADEIRSYRR</sequence>
<name>A0ABY6DEV2_9RHOB</name>
<protein>
    <submittedName>
        <fullName evidence="1">DUF3299 domain-containing protein</fullName>
    </submittedName>
</protein>
<organism evidence="1 2">
    <name type="scientific">Roseovarius pelagicus</name>
    <dbReference type="NCBI Taxonomy" id="2980108"/>
    <lineage>
        <taxon>Bacteria</taxon>
        <taxon>Pseudomonadati</taxon>
        <taxon>Pseudomonadota</taxon>
        <taxon>Alphaproteobacteria</taxon>
        <taxon>Rhodobacterales</taxon>
        <taxon>Roseobacteraceae</taxon>
        <taxon>Roseovarius</taxon>
    </lineage>
</organism>
<dbReference type="Pfam" id="PF11736">
    <property type="entry name" value="DUF3299"/>
    <property type="match status" value="1"/>
</dbReference>
<dbReference type="RefSeq" id="WP_263048842.1">
    <property type="nucleotide sequence ID" value="NZ_CP106738.1"/>
</dbReference>
<keyword evidence="2" id="KW-1185">Reference proteome</keyword>
<dbReference type="Proteomes" id="UP001064087">
    <property type="component" value="Chromosome"/>
</dbReference>
<dbReference type="InterPro" id="IPR021727">
    <property type="entry name" value="DUF3299"/>
</dbReference>